<dbReference type="EMBL" id="VITR01000004">
    <property type="protein sequence ID" value="TWB43664.1"/>
    <property type="molecule type" value="Genomic_DNA"/>
</dbReference>
<dbReference type="RefSeq" id="WP_211101941.1">
    <property type="nucleotide sequence ID" value="NZ_VITR01000004.1"/>
</dbReference>
<feature type="chain" id="PRO_5021761815" evidence="1">
    <location>
        <begin position="33"/>
        <end position="279"/>
    </location>
</feature>
<protein>
    <submittedName>
        <fullName evidence="2">Glutamine cyclotransferase</fullName>
    </submittedName>
</protein>
<evidence type="ECO:0000313" key="2">
    <source>
        <dbReference type="EMBL" id="TWB43664.1"/>
    </source>
</evidence>
<gene>
    <name evidence="2" type="ORF">FBZ90_10449</name>
</gene>
<keyword evidence="3" id="KW-1185">Reference proteome</keyword>
<evidence type="ECO:0000256" key="1">
    <source>
        <dbReference type="SAM" id="SignalP"/>
    </source>
</evidence>
<dbReference type="Pfam" id="PF05096">
    <property type="entry name" value="Glu_cyclase_2"/>
    <property type="match status" value="1"/>
</dbReference>
<comment type="caution">
    <text evidence="2">The sequence shown here is derived from an EMBL/GenBank/DDBJ whole genome shotgun (WGS) entry which is preliminary data.</text>
</comment>
<dbReference type="Gene3D" id="2.130.10.10">
    <property type="entry name" value="YVTN repeat-like/Quinoprotein amine dehydrogenase"/>
    <property type="match status" value="1"/>
</dbReference>
<dbReference type="InterPro" id="IPR007788">
    <property type="entry name" value="QCT"/>
</dbReference>
<reference evidence="2 3" key="1">
    <citation type="submission" date="2019-06" db="EMBL/GenBank/DDBJ databases">
        <title>Genomic Encyclopedia of Type Strains, Phase IV (KMG-V): Genome sequencing to study the core and pangenomes of soil and plant-associated prokaryotes.</title>
        <authorList>
            <person name="Whitman W."/>
        </authorList>
    </citation>
    <scope>NUCLEOTIDE SEQUENCE [LARGE SCALE GENOMIC DNA]</scope>
    <source>
        <strain evidence="2 3">BR 11622</strain>
    </source>
</reference>
<dbReference type="AlphaFoldDB" id="A0A560HDQ6"/>
<dbReference type="InterPro" id="IPR011044">
    <property type="entry name" value="Quino_amine_DH_bsu"/>
</dbReference>
<accession>A0A560HDQ6</accession>
<dbReference type="PANTHER" id="PTHR31270">
    <property type="entry name" value="GLUTAMINYL-PEPTIDE CYCLOTRANSFERASE"/>
    <property type="match status" value="1"/>
</dbReference>
<keyword evidence="2" id="KW-0808">Transferase</keyword>
<proteinExistence type="predicted"/>
<keyword evidence="1" id="KW-0732">Signal</keyword>
<organism evidence="2 3">
    <name type="scientific">Nitrospirillum amazonense</name>
    <dbReference type="NCBI Taxonomy" id="28077"/>
    <lineage>
        <taxon>Bacteria</taxon>
        <taxon>Pseudomonadati</taxon>
        <taxon>Pseudomonadota</taxon>
        <taxon>Alphaproteobacteria</taxon>
        <taxon>Rhodospirillales</taxon>
        <taxon>Azospirillaceae</taxon>
        <taxon>Nitrospirillum</taxon>
    </lineage>
</organism>
<dbReference type="GO" id="GO:0016603">
    <property type="term" value="F:glutaminyl-peptide cyclotransferase activity"/>
    <property type="evidence" value="ECO:0007669"/>
    <property type="project" value="InterPro"/>
</dbReference>
<feature type="signal peptide" evidence="1">
    <location>
        <begin position="1"/>
        <end position="32"/>
    </location>
</feature>
<sequence length="279" mass="31015">MPVSRLRVPLVRAPLMAIVLGALSPAAWPVAAQAQAAFQPVPQAVAPAKYGVEVVRTYPHDSQAFTEGLFYLDGFLYESTGLERQSTVRKVELATGKVVQSHDLPPQYFGEGIVNWKDRLVQLTYRSEVGFVYGLGDFKERKNFRYRGEGWALTQDGHRLIMSDGTPELRFLDPETLAETGRITVTDNGYPIRNLNELEFVKGEILANIWQTNLIARINPATGAVTGWIDLTPLETLSGRAPNVDNVLNGIAYDAAGDRLFVTGKRWPKLFEVKLVPMK</sequence>
<dbReference type="Proteomes" id="UP000315751">
    <property type="component" value="Unassembled WGS sequence"/>
</dbReference>
<dbReference type="InterPro" id="IPR015943">
    <property type="entry name" value="WD40/YVTN_repeat-like_dom_sf"/>
</dbReference>
<name>A0A560HDQ6_9PROT</name>
<evidence type="ECO:0000313" key="3">
    <source>
        <dbReference type="Proteomes" id="UP000315751"/>
    </source>
</evidence>
<dbReference type="SUPFAM" id="SSF50969">
    <property type="entry name" value="YVTN repeat-like/Quinoprotein amine dehydrogenase"/>
    <property type="match status" value="1"/>
</dbReference>
<dbReference type="PANTHER" id="PTHR31270:SF1">
    <property type="entry name" value="GLUTAMINYL-PEPTIDE CYCLOTRANSFERASE"/>
    <property type="match status" value="1"/>
</dbReference>